<organism evidence="1 2">
    <name type="scientific">Sphingomonas populi</name>
    <dbReference type="NCBI Taxonomy" id="2484750"/>
    <lineage>
        <taxon>Bacteria</taxon>
        <taxon>Pseudomonadati</taxon>
        <taxon>Pseudomonadota</taxon>
        <taxon>Alphaproteobacteria</taxon>
        <taxon>Sphingomonadales</taxon>
        <taxon>Sphingomonadaceae</taxon>
        <taxon>Sphingomonas</taxon>
    </lineage>
</organism>
<accession>A0A4Q6XZF5</accession>
<dbReference type="EMBL" id="SGIS01000029">
    <property type="protein sequence ID" value="RZF63252.1"/>
    <property type="molecule type" value="Genomic_DNA"/>
</dbReference>
<sequence length="224" mass="25081">MAGKTSLRQQFTIDWTGHFDDISGEIVDHDWRKTRANFPQRTIRKMLPLRLISTLRAPLEKALLGAWDLDLNPSISASESDERGVSRLALFLLRCLSVLLARRRGGDCFAAALSGHKLGKMLHRADPDFLRDPLDFQRSGLPTFEPFRANGGFSMFSKTALRRLRQFACFGYFISPTLAPPTVPSLPIDDGYLIARTQNEHLMTGYQAPVRLLAATGNHSFPPV</sequence>
<evidence type="ECO:0000313" key="2">
    <source>
        <dbReference type="Proteomes" id="UP000292085"/>
    </source>
</evidence>
<evidence type="ECO:0000313" key="1">
    <source>
        <dbReference type="EMBL" id="RZF63252.1"/>
    </source>
</evidence>
<dbReference type="Proteomes" id="UP000292085">
    <property type="component" value="Unassembled WGS sequence"/>
</dbReference>
<dbReference type="RefSeq" id="WP_130159309.1">
    <property type="nucleotide sequence ID" value="NZ_SGIS01000029.1"/>
</dbReference>
<comment type="caution">
    <text evidence="1">The sequence shown here is derived from an EMBL/GenBank/DDBJ whole genome shotgun (WGS) entry which is preliminary data.</text>
</comment>
<gene>
    <name evidence="1" type="ORF">EWE75_17045</name>
</gene>
<reference evidence="1 2" key="1">
    <citation type="submission" date="2019-02" db="EMBL/GenBank/DDBJ databases">
        <authorList>
            <person name="Li Y."/>
        </authorList>
    </citation>
    <scope>NUCLEOTIDE SEQUENCE [LARGE SCALE GENOMIC DNA]</scope>
    <source>
        <strain evidence="1 2">3-7</strain>
    </source>
</reference>
<keyword evidence="2" id="KW-1185">Reference proteome</keyword>
<name>A0A4Q6XZF5_9SPHN</name>
<dbReference type="AlphaFoldDB" id="A0A4Q6XZF5"/>
<proteinExistence type="predicted"/>
<protein>
    <submittedName>
        <fullName evidence="1">Uncharacterized protein</fullName>
    </submittedName>
</protein>